<comment type="function">
    <text evidence="2">Catalyzes the synthesis of 5,6-dihydrouridine (D), a modified base found in the D-loop of most tRNAs, via the reduction of the C5-C6 double bond in target uridines.</text>
</comment>
<evidence type="ECO:0000256" key="5">
    <source>
        <dbReference type="ARBA" id="ARBA00022643"/>
    </source>
</evidence>
<evidence type="ECO:0000256" key="3">
    <source>
        <dbReference type="ARBA" id="ARBA00022555"/>
    </source>
</evidence>
<evidence type="ECO:0000313" key="14">
    <source>
        <dbReference type="EMBL" id="OIR08178.1"/>
    </source>
</evidence>
<dbReference type="CDD" id="cd02801">
    <property type="entry name" value="DUS_like_FMN"/>
    <property type="match status" value="1"/>
</dbReference>
<dbReference type="InterPro" id="IPR013785">
    <property type="entry name" value="Aldolase_TIM"/>
</dbReference>
<organism evidence="14">
    <name type="scientific">mine drainage metagenome</name>
    <dbReference type="NCBI Taxonomy" id="410659"/>
    <lineage>
        <taxon>unclassified sequences</taxon>
        <taxon>metagenomes</taxon>
        <taxon>ecological metagenomes</taxon>
    </lineage>
</organism>
<dbReference type="Pfam" id="PF01207">
    <property type="entry name" value="Dus"/>
    <property type="match status" value="1"/>
</dbReference>
<feature type="region of interest" description="Disordered" evidence="12">
    <location>
        <begin position="1"/>
        <end position="20"/>
    </location>
</feature>
<evidence type="ECO:0000256" key="10">
    <source>
        <dbReference type="ARBA" id="ARBA00048205"/>
    </source>
</evidence>
<dbReference type="GO" id="GO:0050660">
    <property type="term" value="F:flavin adenine dinucleotide binding"/>
    <property type="evidence" value="ECO:0007669"/>
    <property type="project" value="InterPro"/>
</dbReference>
<keyword evidence="3" id="KW-0820">tRNA-binding</keyword>
<evidence type="ECO:0000256" key="4">
    <source>
        <dbReference type="ARBA" id="ARBA00022630"/>
    </source>
</evidence>
<dbReference type="InterPro" id="IPR035587">
    <property type="entry name" value="DUS-like_FMN-bd"/>
</dbReference>
<keyword evidence="6" id="KW-0819">tRNA processing</keyword>
<dbReference type="PROSITE" id="PS01136">
    <property type="entry name" value="UPF0034"/>
    <property type="match status" value="1"/>
</dbReference>
<comment type="catalytic activity">
    <reaction evidence="10">
        <text>a 5,6-dihydrouridine in tRNA + NADP(+) = a uridine in tRNA + NADPH + H(+)</text>
        <dbReference type="Rhea" id="RHEA:23624"/>
        <dbReference type="Rhea" id="RHEA-COMP:13339"/>
        <dbReference type="Rhea" id="RHEA-COMP:13887"/>
        <dbReference type="ChEBI" id="CHEBI:15378"/>
        <dbReference type="ChEBI" id="CHEBI:57783"/>
        <dbReference type="ChEBI" id="CHEBI:58349"/>
        <dbReference type="ChEBI" id="CHEBI:65315"/>
        <dbReference type="ChEBI" id="CHEBI:74443"/>
    </reaction>
</comment>
<dbReference type="InterPro" id="IPR024036">
    <property type="entry name" value="tRNA-dHydroUridine_Synthase_C"/>
</dbReference>
<dbReference type="PANTHER" id="PTHR45846">
    <property type="entry name" value="TRNA-DIHYDROURIDINE(47) SYNTHASE [NAD(P)(+)]-LIKE"/>
    <property type="match status" value="1"/>
</dbReference>
<dbReference type="EC" id="1.-.-.-" evidence="14"/>
<dbReference type="InterPro" id="IPR001269">
    <property type="entry name" value="DUS_fam"/>
</dbReference>
<evidence type="ECO:0000256" key="7">
    <source>
        <dbReference type="ARBA" id="ARBA00022857"/>
    </source>
</evidence>
<evidence type="ECO:0000256" key="2">
    <source>
        <dbReference type="ARBA" id="ARBA00002790"/>
    </source>
</evidence>
<comment type="catalytic activity">
    <reaction evidence="11">
        <text>a 5,6-dihydrouridine in tRNA + NAD(+) = a uridine in tRNA + NADH + H(+)</text>
        <dbReference type="Rhea" id="RHEA:54452"/>
        <dbReference type="Rhea" id="RHEA-COMP:13339"/>
        <dbReference type="Rhea" id="RHEA-COMP:13887"/>
        <dbReference type="ChEBI" id="CHEBI:15378"/>
        <dbReference type="ChEBI" id="CHEBI:57540"/>
        <dbReference type="ChEBI" id="CHEBI:57945"/>
        <dbReference type="ChEBI" id="CHEBI:65315"/>
        <dbReference type="ChEBI" id="CHEBI:74443"/>
    </reaction>
</comment>
<dbReference type="InterPro" id="IPR004652">
    <property type="entry name" value="DusB-like"/>
</dbReference>
<proteinExistence type="predicted"/>
<dbReference type="GO" id="GO:0017150">
    <property type="term" value="F:tRNA dihydrouridine synthase activity"/>
    <property type="evidence" value="ECO:0007669"/>
    <property type="project" value="InterPro"/>
</dbReference>
<keyword evidence="8" id="KW-0694">RNA-binding</keyword>
<comment type="caution">
    <text evidence="14">The sequence shown here is derived from an EMBL/GenBank/DDBJ whole genome shotgun (WGS) entry which is preliminary data.</text>
</comment>
<evidence type="ECO:0000256" key="8">
    <source>
        <dbReference type="ARBA" id="ARBA00022884"/>
    </source>
</evidence>
<dbReference type="Gene3D" id="1.10.1200.80">
    <property type="entry name" value="Putative flavin oxidoreducatase, domain 2"/>
    <property type="match status" value="1"/>
</dbReference>
<comment type="cofactor">
    <cofactor evidence="1">
        <name>FMN</name>
        <dbReference type="ChEBI" id="CHEBI:58210"/>
    </cofactor>
</comment>
<dbReference type="EMBL" id="MLJW01000033">
    <property type="protein sequence ID" value="OIR08178.1"/>
    <property type="molecule type" value="Genomic_DNA"/>
</dbReference>
<evidence type="ECO:0000256" key="1">
    <source>
        <dbReference type="ARBA" id="ARBA00001917"/>
    </source>
</evidence>
<dbReference type="NCBIfam" id="TIGR00737">
    <property type="entry name" value="nifR3_yhdG"/>
    <property type="match status" value="1"/>
</dbReference>
<reference evidence="14" key="1">
    <citation type="submission" date="2016-10" db="EMBL/GenBank/DDBJ databases">
        <title>Sequence of Gallionella enrichment culture.</title>
        <authorList>
            <person name="Poehlein A."/>
            <person name="Muehling M."/>
            <person name="Daniel R."/>
        </authorList>
    </citation>
    <scope>NUCLEOTIDE SEQUENCE</scope>
</reference>
<feature type="domain" description="DUS-like FMN-binding" evidence="13">
    <location>
        <begin position="36"/>
        <end position="337"/>
    </location>
</feature>
<keyword evidence="5" id="KW-0288">FMN</keyword>
<evidence type="ECO:0000259" key="13">
    <source>
        <dbReference type="Pfam" id="PF01207"/>
    </source>
</evidence>
<accession>A0A1J5SID0</accession>
<dbReference type="AlphaFoldDB" id="A0A1J5SID0"/>
<dbReference type="PANTHER" id="PTHR45846:SF1">
    <property type="entry name" value="TRNA-DIHYDROURIDINE(47) SYNTHASE [NAD(P)(+)]-LIKE"/>
    <property type="match status" value="1"/>
</dbReference>
<evidence type="ECO:0000256" key="12">
    <source>
        <dbReference type="SAM" id="MobiDB-lite"/>
    </source>
</evidence>
<evidence type="ECO:0000256" key="6">
    <source>
        <dbReference type="ARBA" id="ARBA00022694"/>
    </source>
</evidence>
<keyword evidence="4" id="KW-0285">Flavoprotein</keyword>
<protein>
    <submittedName>
        <fullName evidence="14">tRNA-dihydrouridine synthase C</fullName>
        <ecNumber evidence="14">1.-.-.-</ecNumber>
    </submittedName>
</protein>
<sequence>MSGGGTATGPAGTGAPRRPVVPLRIGPHELESNLVLSPLAGYTNLPMRLTVREVGGLGWGVTDLVNARSLIERSPAALRLTARHPADRPMAVQLFGSVAEEMRDAAVICQELGAEAVDINMGCPVRKVVEIGGGSAMMTELGRTARLVRGMIEAVRIPVTAKMRLGWDDANITAPDLVRVLEDAGVAAVCVHGRTRAQGFSGRVNLDGIRLVVEAARRIPVIGNGDVVTPEGARRMIDETGCAGVAIGRGAFYDPWIFRRTWTYLTKDALPPEPTFAERLAVLRRHFDRYVEFYGEEHGARSFRKVAPWYARQFGPSKPFKQAIVKIASRADFDACLDSYLIWRRQFCDDRGELLPRYAPQPLTSAFASDAGADFAAIPVPKGPVDRW</sequence>
<dbReference type="GO" id="GO:0000049">
    <property type="term" value="F:tRNA binding"/>
    <property type="evidence" value="ECO:0007669"/>
    <property type="project" value="UniProtKB-KW"/>
</dbReference>
<name>A0A1J5SID0_9ZZZZ</name>
<dbReference type="InterPro" id="IPR018517">
    <property type="entry name" value="tRNA_hU_synthase_CS"/>
</dbReference>
<dbReference type="Gene3D" id="3.20.20.70">
    <property type="entry name" value="Aldolase class I"/>
    <property type="match status" value="1"/>
</dbReference>
<evidence type="ECO:0000256" key="11">
    <source>
        <dbReference type="ARBA" id="ARBA00048802"/>
    </source>
</evidence>
<dbReference type="SUPFAM" id="SSF51395">
    <property type="entry name" value="FMN-linked oxidoreductases"/>
    <property type="match status" value="1"/>
</dbReference>
<gene>
    <name evidence="14" type="primary">dusC_3</name>
    <name evidence="14" type="ORF">GALL_96790</name>
</gene>
<dbReference type="PIRSF" id="PIRSF006621">
    <property type="entry name" value="Dus"/>
    <property type="match status" value="1"/>
</dbReference>
<keyword evidence="9 14" id="KW-0560">Oxidoreductase</keyword>
<evidence type="ECO:0000256" key="9">
    <source>
        <dbReference type="ARBA" id="ARBA00023002"/>
    </source>
</evidence>
<feature type="compositionally biased region" description="Low complexity" evidence="12">
    <location>
        <begin position="8"/>
        <end position="18"/>
    </location>
</feature>
<keyword evidence="7" id="KW-0521">NADP</keyword>